<reference evidence="1" key="1">
    <citation type="submission" date="2020-05" db="EMBL/GenBank/DDBJ databases">
        <title>Large-scale comparative analyses of tick genomes elucidate their genetic diversity and vector capacities.</title>
        <authorList>
            <person name="Jia N."/>
            <person name="Wang J."/>
            <person name="Shi W."/>
            <person name="Du L."/>
            <person name="Sun Y."/>
            <person name="Zhan W."/>
            <person name="Jiang J."/>
            <person name="Wang Q."/>
            <person name="Zhang B."/>
            <person name="Ji P."/>
            <person name="Sakyi L.B."/>
            <person name="Cui X."/>
            <person name="Yuan T."/>
            <person name="Jiang B."/>
            <person name="Yang W."/>
            <person name="Lam T.T.-Y."/>
            <person name="Chang Q."/>
            <person name="Ding S."/>
            <person name="Wang X."/>
            <person name="Zhu J."/>
            <person name="Ruan X."/>
            <person name="Zhao L."/>
            <person name="Wei J."/>
            <person name="Que T."/>
            <person name="Du C."/>
            <person name="Cheng J."/>
            <person name="Dai P."/>
            <person name="Han X."/>
            <person name="Huang E."/>
            <person name="Gao Y."/>
            <person name="Liu J."/>
            <person name="Shao H."/>
            <person name="Ye R."/>
            <person name="Li L."/>
            <person name="Wei W."/>
            <person name="Wang X."/>
            <person name="Wang C."/>
            <person name="Yang T."/>
            <person name="Huo Q."/>
            <person name="Li W."/>
            <person name="Guo W."/>
            <person name="Chen H."/>
            <person name="Zhou L."/>
            <person name="Ni X."/>
            <person name="Tian J."/>
            <person name="Zhou Y."/>
            <person name="Sheng Y."/>
            <person name="Liu T."/>
            <person name="Pan Y."/>
            <person name="Xia L."/>
            <person name="Li J."/>
            <person name="Zhao F."/>
            <person name="Cao W."/>
        </authorList>
    </citation>
    <scope>NUCLEOTIDE SEQUENCE</scope>
    <source>
        <strain evidence="1">Dsil-2018</strain>
    </source>
</reference>
<organism evidence="1 2">
    <name type="scientific">Dermacentor silvarum</name>
    <name type="common">Tick</name>
    <dbReference type="NCBI Taxonomy" id="543639"/>
    <lineage>
        <taxon>Eukaryota</taxon>
        <taxon>Metazoa</taxon>
        <taxon>Ecdysozoa</taxon>
        <taxon>Arthropoda</taxon>
        <taxon>Chelicerata</taxon>
        <taxon>Arachnida</taxon>
        <taxon>Acari</taxon>
        <taxon>Parasitiformes</taxon>
        <taxon>Ixodida</taxon>
        <taxon>Ixodoidea</taxon>
        <taxon>Ixodidae</taxon>
        <taxon>Rhipicephalinae</taxon>
        <taxon>Dermacentor</taxon>
    </lineage>
</organism>
<sequence length="223" mass="24950">MSRGVIYGCTSDETSETLAEALDSDNVQILLARPMGKSGLVLITFASSRPPRYVNYWDFLKNVIPYEPRSVVCFRCHGLGHKQDVCPAENAVCPRCGSQHEKPLESCPQTDKNTAATARRTATWLQTLRAHSASFLPNTPRLHRDTSPAVPYKQARMSSHLVNQGTYLKAGVEAVSNRRHARNQDHQATPGFWCSFVNITAFSGVLRFDNLWCSEDFEENVSF</sequence>
<dbReference type="EMBL" id="CM023477">
    <property type="protein sequence ID" value="KAH7937440.1"/>
    <property type="molecule type" value="Genomic_DNA"/>
</dbReference>
<protein>
    <submittedName>
        <fullName evidence="1">Uncharacterized protein</fullName>
    </submittedName>
</protein>
<accession>A0ACB8C9B1</accession>
<evidence type="ECO:0000313" key="2">
    <source>
        <dbReference type="Proteomes" id="UP000821865"/>
    </source>
</evidence>
<comment type="caution">
    <text evidence="1">The sequence shown here is derived from an EMBL/GenBank/DDBJ whole genome shotgun (WGS) entry which is preliminary data.</text>
</comment>
<evidence type="ECO:0000313" key="1">
    <source>
        <dbReference type="EMBL" id="KAH7937440.1"/>
    </source>
</evidence>
<gene>
    <name evidence="1" type="ORF">HPB49_012441</name>
</gene>
<keyword evidence="2" id="KW-1185">Reference proteome</keyword>
<proteinExistence type="predicted"/>
<dbReference type="Proteomes" id="UP000821865">
    <property type="component" value="Chromosome 8"/>
</dbReference>
<name>A0ACB8C9B1_DERSI</name>